<sequence>MNSNGKSIYQKYLIQSIKIWAILKIRIFQMILSTKILIIIYKMLNLHYLKYLIIPETKNHQKLQEVYAQKIFLVILENQKDRKKKQL</sequence>
<comment type="caution">
    <text evidence="2">The sequence shown here is derived from an EMBL/GenBank/DDBJ whole genome shotgun (WGS) entry which is preliminary data.</text>
</comment>
<keyword evidence="1" id="KW-1133">Transmembrane helix</keyword>
<keyword evidence="1" id="KW-0812">Transmembrane</keyword>
<proteinExistence type="predicted"/>
<dbReference type="AlphaFoldDB" id="A0A8S1Q9I6"/>
<reference evidence="2" key="1">
    <citation type="submission" date="2021-01" db="EMBL/GenBank/DDBJ databases">
        <authorList>
            <consortium name="Genoscope - CEA"/>
            <person name="William W."/>
        </authorList>
    </citation>
    <scope>NUCLEOTIDE SEQUENCE</scope>
</reference>
<dbReference type="EMBL" id="CAJJDN010000099">
    <property type="protein sequence ID" value="CAD8111915.1"/>
    <property type="molecule type" value="Genomic_DNA"/>
</dbReference>
<evidence type="ECO:0000313" key="3">
    <source>
        <dbReference type="Proteomes" id="UP000692954"/>
    </source>
</evidence>
<accession>A0A8S1Q9I6</accession>
<protein>
    <recommendedName>
        <fullName evidence="4">Transmembrane protein</fullName>
    </recommendedName>
</protein>
<keyword evidence="3" id="KW-1185">Reference proteome</keyword>
<keyword evidence="1" id="KW-0472">Membrane</keyword>
<evidence type="ECO:0008006" key="4">
    <source>
        <dbReference type="Google" id="ProtNLM"/>
    </source>
</evidence>
<feature type="transmembrane region" description="Helical" evidence="1">
    <location>
        <begin position="21"/>
        <end position="41"/>
    </location>
</feature>
<evidence type="ECO:0000313" key="2">
    <source>
        <dbReference type="EMBL" id="CAD8111915.1"/>
    </source>
</evidence>
<name>A0A8S1Q9I6_9CILI</name>
<organism evidence="2 3">
    <name type="scientific">Paramecium sonneborni</name>
    <dbReference type="NCBI Taxonomy" id="65129"/>
    <lineage>
        <taxon>Eukaryota</taxon>
        <taxon>Sar</taxon>
        <taxon>Alveolata</taxon>
        <taxon>Ciliophora</taxon>
        <taxon>Intramacronucleata</taxon>
        <taxon>Oligohymenophorea</taxon>
        <taxon>Peniculida</taxon>
        <taxon>Parameciidae</taxon>
        <taxon>Paramecium</taxon>
    </lineage>
</organism>
<evidence type="ECO:0000256" key="1">
    <source>
        <dbReference type="SAM" id="Phobius"/>
    </source>
</evidence>
<dbReference type="Proteomes" id="UP000692954">
    <property type="component" value="Unassembled WGS sequence"/>
</dbReference>
<gene>
    <name evidence="2" type="ORF">PSON_ATCC_30995.1.T0990121</name>
</gene>